<keyword evidence="2" id="KW-1185">Reference proteome</keyword>
<dbReference type="Gene3D" id="1.20.1280.170">
    <property type="entry name" value="Exocyst complex component Exo70"/>
    <property type="match status" value="1"/>
</dbReference>
<evidence type="ECO:0000313" key="1">
    <source>
        <dbReference type="EMBL" id="KAL2539047.1"/>
    </source>
</evidence>
<organism evidence="1 2">
    <name type="scientific">Abeliophyllum distichum</name>
    <dbReference type="NCBI Taxonomy" id="126358"/>
    <lineage>
        <taxon>Eukaryota</taxon>
        <taxon>Viridiplantae</taxon>
        <taxon>Streptophyta</taxon>
        <taxon>Embryophyta</taxon>
        <taxon>Tracheophyta</taxon>
        <taxon>Spermatophyta</taxon>
        <taxon>Magnoliopsida</taxon>
        <taxon>eudicotyledons</taxon>
        <taxon>Gunneridae</taxon>
        <taxon>Pentapetalae</taxon>
        <taxon>asterids</taxon>
        <taxon>lamiids</taxon>
        <taxon>Lamiales</taxon>
        <taxon>Oleaceae</taxon>
        <taxon>Forsythieae</taxon>
        <taxon>Abeliophyllum</taxon>
    </lineage>
</organism>
<reference evidence="2" key="1">
    <citation type="submission" date="2024-07" db="EMBL/GenBank/DDBJ databases">
        <title>Two chromosome-level genome assemblies of Korean endemic species Abeliophyllum distichum and Forsythia ovata (Oleaceae).</title>
        <authorList>
            <person name="Jang H."/>
        </authorList>
    </citation>
    <scope>NUCLEOTIDE SEQUENCE [LARGE SCALE GENOMIC DNA]</scope>
</reference>
<dbReference type="InterPro" id="IPR004140">
    <property type="entry name" value="Exo70"/>
</dbReference>
<sequence length="102" mass="11310">MEPPGENDAAAAAATFNSAEKIILRWDSTVSEDARDKMIFEGDRHEIDRYLHAVEEIQKSMESTTVSESSSSALQIAMARLEDEFRNILLSHTSPVETGVLN</sequence>
<dbReference type="Pfam" id="PF20669">
    <property type="entry name" value="Exo70_N"/>
    <property type="match status" value="1"/>
</dbReference>
<dbReference type="AlphaFoldDB" id="A0ABD1VP82"/>
<gene>
    <name evidence="1" type="ORF">Adt_00025</name>
</gene>
<accession>A0ABD1VP82</accession>
<proteinExistence type="predicted"/>
<name>A0ABD1VP82_9LAMI</name>
<comment type="caution">
    <text evidence="1">The sequence shown here is derived from an EMBL/GenBank/DDBJ whole genome shotgun (WGS) entry which is preliminary data.</text>
</comment>
<dbReference type="InterPro" id="IPR016159">
    <property type="entry name" value="Cullin_repeat-like_dom_sf"/>
</dbReference>
<dbReference type="SUPFAM" id="SSF74788">
    <property type="entry name" value="Cullin repeat-like"/>
    <property type="match status" value="1"/>
</dbReference>
<dbReference type="Proteomes" id="UP001604336">
    <property type="component" value="Unassembled WGS sequence"/>
</dbReference>
<dbReference type="PANTHER" id="PTHR12542">
    <property type="entry name" value="EXOCYST COMPLEX PROTEIN EXO70"/>
    <property type="match status" value="1"/>
</dbReference>
<dbReference type="EMBL" id="JBFOLK010000001">
    <property type="protein sequence ID" value="KAL2539047.1"/>
    <property type="molecule type" value="Genomic_DNA"/>
</dbReference>
<protein>
    <submittedName>
        <fullName evidence="1">Exocyst subunit exo70 family protein D1</fullName>
    </submittedName>
</protein>
<dbReference type="PANTHER" id="PTHR12542:SF7">
    <property type="entry name" value="EXOCYST SUBUNIT EXO70 FAMILY PROTEIN"/>
    <property type="match status" value="1"/>
</dbReference>
<evidence type="ECO:0000313" key="2">
    <source>
        <dbReference type="Proteomes" id="UP001604336"/>
    </source>
</evidence>